<organism evidence="8 9">
    <name type="scientific">Mesopusillimonas faecipullorum</name>
    <dbReference type="NCBI Taxonomy" id="2755040"/>
    <lineage>
        <taxon>Bacteria</taxon>
        <taxon>Pseudomonadati</taxon>
        <taxon>Pseudomonadota</taxon>
        <taxon>Betaproteobacteria</taxon>
        <taxon>Burkholderiales</taxon>
        <taxon>Alcaligenaceae</taxon>
        <taxon>Mesopusillimonas</taxon>
    </lineage>
</organism>
<evidence type="ECO:0000256" key="3">
    <source>
        <dbReference type="ARBA" id="ARBA00022741"/>
    </source>
</evidence>
<evidence type="ECO:0000256" key="1">
    <source>
        <dbReference type="ARBA" id="ARBA00022448"/>
    </source>
</evidence>
<evidence type="ECO:0000313" key="8">
    <source>
        <dbReference type="EMBL" id="MCB5363328.1"/>
    </source>
</evidence>
<dbReference type="PANTHER" id="PTHR42794">
    <property type="entry name" value="HEMIN IMPORT ATP-BINDING PROTEIN HMUV"/>
    <property type="match status" value="1"/>
</dbReference>
<accession>A0ABS8CBG3</accession>
<dbReference type="PROSITE" id="PS00211">
    <property type="entry name" value="ABC_TRANSPORTER_1"/>
    <property type="match status" value="1"/>
</dbReference>
<dbReference type="CDD" id="cd03214">
    <property type="entry name" value="ABC_Iron-Siderophores_B12_Hemin"/>
    <property type="match status" value="1"/>
</dbReference>
<dbReference type="PROSITE" id="PS50893">
    <property type="entry name" value="ABC_TRANSPORTER_2"/>
    <property type="match status" value="1"/>
</dbReference>
<evidence type="ECO:0000259" key="7">
    <source>
        <dbReference type="PROSITE" id="PS50893"/>
    </source>
</evidence>
<dbReference type="SUPFAM" id="SSF52540">
    <property type="entry name" value="P-loop containing nucleoside triphosphate hydrolases"/>
    <property type="match status" value="1"/>
</dbReference>
<keyword evidence="4 8" id="KW-0067">ATP-binding</keyword>
<dbReference type="GO" id="GO:0005524">
    <property type="term" value="F:ATP binding"/>
    <property type="evidence" value="ECO:0007669"/>
    <property type="project" value="UniProtKB-KW"/>
</dbReference>
<evidence type="ECO:0000256" key="4">
    <source>
        <dbReference type="ARBA" id="ARBA00022840"/>
    </source>
</evidence>
<sequence length="264" mass="28060">MSSGLSAESISVDRAGRKILCGVSCRVQPGRVTAVLGANGAGKSTLLAAMSGELSCQKGVIHLDGLSLEARGVAEQARRRAVLPQQVAMGFPLAVSKVVEMGLYPFPELTPEEVARDVGEALGIVGLRNAAQRPYDTLSGGEQQRVQFARVWAQVAAAVRCQGQAYLLMDEPVSNLDPRHQLALLHSARRAADTSQVGVLVVLHDLNLAAQWCDELLLLAAGQVLVDGTPEQVLTPEALEQAYGLRPSVVPHPVKENAVLVLFH</sequence>
<feature type="domain" description="ABC transporter" evidence="7">
    <location>
        <begin position="5"/>
        <end position="246"/>
    </location>
</feature>
<dbReference type="RefSeq" id="WP_226953652.1">
    <property type="nucleotide sequence ID" value="NZ_JACDXW010000002.1"/>
</dbReference>
<dbReference type="Gene3D" id="3.40.50.300">
    <property type="entry name" value="P-loop containing nucleotide triphosphate hydrolases"/>
    <property type="match status" value="1"/>
</dbReference>
<dbReference type="Proteomes" id="UP000776983">
    <property type="component" value="Unassembled WGS sequence"/>
</dbReference>
<keyword evidence="2" id="KW-1003">Cell membrane</keyword>
<dbReference type="InterPro" id="IPR003439">
    <property type="entry name" value="ABC_transporter-like_ATP-bd"/>
</dbReference>
<dbReference type="InterPro" id="IPR017871">
    <property type="entry name" value="ABC_transporter-like_CS"/>
</dbReference>
<dbReference type="Pfam" id="PF00005">
    <property type="entry name" value="ABC_tran"/>
    <property type="match status" value="1"/>
</dbReference>
<keyword evidence="1" id="KW-0813">Transport</keyword>
<evidence type="ECO:0000256" key="2">
    <source>
        <dbReference type="ARBA" id="ARBA00022475"/>
    </source>
</evidence>
<comment type="function">
    <text evidence="6">Part of the ABC transporter complex HmuTUV involved in hemin import. Responsible for energy coupling to the transport system.</text>
</comment>
<evidence type="ECO:0000256" key="6">
    <source>
        <dbReference type="ARBA" id="ARBA00037066"/>
    </source>
</evidence>
<dbReference type="SMART" id="SM00382">
    <property type="entry name" value="AAA"/>
    <property type="match status" value="1"/>
</dbReference>
<keyword evidence="9" id="KW-1185">Reference proteome</keyword>
<comment type="caution">
    <text evidence="8">The sequence shown here is derived from an EMBL/GenBank/DDBJ whole genome shotgun (WGS) entry which is preliminary data.</text>
</comment>
<name>A0ABS8CBG3_9BURK</name>
<reference evidence="8 9" key="1">
    <citation type="submission" date="2020-07" db="EMBL/GenBank/DDBJ databases">
        <title>Pusillimonas sp. nov., isolated from poultry manure in Taiwan.</title>
        <authorList>
            <person name="Lin S.-Y."/>
            <person name="Tang Y.-S."/>
            <person name="Young C.-C."/>
        </authorList>
    </citation>
    <scope>NUCLEOTIDE SEQUENCE [LARGE SCALE GENOMIC DNA]</scope>
    <source>
        <strain evidence="8 9">CC-YST705</strain>
    </source>
</reference>
<gene>
    <name evidence="8" type="ORF">H0484_06115</name>
</gene>
<dbReference type="EMBL" id="JACDXW010000002">
    <property type="protein sequence ID" value="MCB5363328.1"/>
    <property type="molecule type" value="Genomic_DNA"/>
</dbReference>
<keyword evidence="3" id="KW-0547">Nucleotide-binding</keyword>
<dbReference type="InterPro" id="IPR003593">
    <property type="entry name" value="AAA+_ATPase"/>
</dbReference>
<proteinExistence type="predicted"/>
<evidence type="ECO:0000313" key="9">
    <source>
        <dbReference type="Proteomes" id="UP000776983"/>
    </source>
</evidence>
<keyword evidence="5" id="KW-1278">Translocase</keyword>
<evidence type="ECO:0000256" key="5">
    <source>
        <dbReference type="ARBA" id="ARBA00022967"/>
    </source>
</evidence>
<dbReference type="PANTHER" id="PTHR42794:SF1">
    <property type="entry name" value="HEMIN IMPORT ATP-BINDING PROTEIN HMUV"/>
    <property type="match status" value="1"/>
</dbReference>
<keyword evidence="2" id="KW-0472">Membrane</keyword>
<dbReference type="NCBIfam" id="NF010068">
    <property type="entry name" value="PRK13548.1"/>
    <property type="match status" value="1"/>
</dbReference>
<dbReference type="InterPro" id="IPR027417">
    <property type="entry name" value="P-loop_NTPase"/>
</dbReference>
<protein>
    <submittedName>
        <fullName evidence="8">Heme ABC transporter ATP-binding protein</fullName>
    </submittedName>
</protein>